<protein>
    <submittedName>
        <fullName evidence="6">C-methyltransferase</fullName>
        <ecNumber evidence="6">2.1.1.-</ecNumber>
    </submittedName>
</protein>
<keyword evidence="3" id="KW-0949">S-adenosyl-L-methionine</keyword>
<keyword evidence="1 6" id="KW-0489">Methyltransferase</keyword>
<dbReference type="EC" id="2.1.1.-" evidence="6"/>
<feature type="domain" description="O-methyltransferase dimerisation" evidence="5">
    <location>
        <begin position="13"/>
        <end position="84"/>
    </location>
</feature>
<dbReference type="GO" id="GO:0032259">
    <property type="term" value="P:methylation"/>
    <property type="evidence" value="ECO:0007669"/>
    <property type="project" value="UniProtKB-KW"/>
</dbReference>
<reference evidence="6 7" key="1">
    <citation type="submission" date="2023-04" db="EMBL/GenBank/DDBJ databases">
        <title>Forest soil microbial communities from Buena Vista Peninsula, Colon Province, Panama.</title>
        <authorList>
            <person name="Bouskill N."/>
        </authorList>
    </citation>
    <scope>NUCLEOTIDE SEQUENCE [LARGE SCALE GENOMIC DNA]</scope>
    <source>
        <strain evidence="6 7">GGS1</strain>
    </source>
</reference>
<dbReference type="GO" id="GO:0008168">
    <property type="term" value="F:methyltransferase activity"/>
    <property type="evidence" value="ECO:0007669"/>
    <property type="project" value="UniProtKB-KW"/>
</dbReference>
<dbReference type="SUPFAM" id="SSF46785">
    <property type="entry name" value="Winged helix' DNA-binding domain"/>
    <property type="match status" value="1"/>
</dbReference>
<gene>
    <name evidence="6" type="ORF">M2283_005217</name>
</gene>
<dbReference type="PROSITE" id="PS51683">
    <property type="entry name" value="SAM_OMT_II"/>
    <property type="match status" value="1"/>
</dbReference>
<proteinExistence type="predicted"/>
<accession>A0ABT6LPK0</accession>
<dbReference type="EMBL" id="JARXVH010000008">
    <property type="protein sequence ID" value="MDH6217885.1"/>
    <property type="molecule type" value="Genomic_DNA"/>
</dbReference>
<sequence length="328" mass="35260">MTQQPNEMIHALSYGAYAARCLQVVADMGVADHIDDEPVPVEKLAAACGADPGMLARVLRLLTAHGVFELRDAGYAHTDASRLLRDDHPMSARPLVRLTGLPVHLDGLARLQHTVTTGQPAVETFEPGGLWAYLHAHPEEAELFNHAMTSKAAADIPTVLDAYDFTPFASIADIGGGRGHLLRAVLDSAPATEGILFDRPVVIDTLGFPDQPRLTLRAGDFFDSVPPADAYVLMHVLHNWDDERAARILASIREAATAGATLLVIENVPDDERPTPAALTMDIIMLALTRGRERTAGELSVLLEGAGFRLTGMTETSGTMRIAEARAV</sequence>
<dbReference type="RefSeq" id="WP_280878780.1">
    <property type="nucleotide sequence ID" value="NZ_JARXVH010000008.1"/>
</dbReference>
<feature type="domain" description="O-methyltransferase C-terminal" evidence="4">
    <location>
        <begin position="123"/>
        <end position="309"/>
    </location>
</feature>
<dbReference type="Pfam" id="PF08100">
    <property type="entry name" value="Dimerisation"/>
    <property type="match status" value="1"/>
</dbReference>
<dbReference type="PANTHER" id="PTHR43712:SF2">
    <property type="entry name" value="O-METHYLTRANSFERASE CICE"/>
    <property type="match status" value="1"/>
</dbReference>
<evidence type="ECO:0000259" key="5">
    <source>
        <dbReference type="Pfam" id="PF08100"/>
    </source>
</evidence>
<dbReference type="Pfam" id="PF00891">
    <property type="entry name" value="Methyltransf_2"/>
    <property type="match status" value="1"/>
</dbReference>
<dbReference type="InterPro" id="IPR036388">
    <property type="entry name" value="WH-like_DNA-bd_sf"/>
</dbReference>
<dbReference type="PANTHER" id="PTHR43712">
    <property type="entry name" value="PUTATIVE (AFU_ORTHOLOGUE AFUA_4G14580)-RELATED"/>
    <property type="match status" value="1"/>
</dbReference>
<keyword evidence="7" id="KW-1185">Reference proteome</keyword>
<dbReference type="Gene3D" id="1.10.10.10">
    <property type="entry name" value="Winged helix-like DNA-binding domain superfamily/Winged helix DNA-binding domain"/>
    <property type="match status" value="1"/>
</dbReference>
<dbReference type="SUPFAM" id="SSF53335">
    <property type="entry name" value="S-adenosyl-L-methionine-dependent methyltransferases"/>
    <property type="match status" value="1"/>
</dbReference>
<dbReference type="Gene3D" id="3.40.50.150">
    <property type="entry name" value="Vaccinia Virus protein VP39"/>
    <property type="match status" value="1"/>
</dbReference>
<dbReference type="InterPro" id="IPR012967">
    <property type="entry name" value="COMT_dimerisation"/>
</dbReference>
<evidence type="ECO:0000313" key="6">
    <source>
        <dbReference type="EMBL" id="MDH6217885.1"/>
    </source>
</evidence>
<evidence type="ECO:0000259" key="4">
    <source>
        <dbReference type="Pfam" id="PF00891"/>
    </source>
</evidence>
<dbReference type="Gene3D" id="1.10.287.1350">
    <property type="match status" value="1"/>
</dbReference>
<evidence type="ECO:0000256" key="3">
    <source>
        <dbReference type="ARBA" id="ARBA00022691"/>
    </source>
</evidence>
<organism evidence="6 7">
    <name type="scientific">Streptomyces pseudovenezuelae</name>
    <dbReference type="NCBI Taxonomy" id="67350"/>
    <lineage>
        <taxon>Bacteria</taxon>
        <taxon>Bacillati</taxon>
        <taxon>Actinomycetota</taxon>
        <taxon>Actinomycetes</taxon>
        <taxon>Kitasatosporales</taxon>
        <taxon>Streptomycetaceae</taxon>
        <taxon>Streptomyces</taxon>
        <taxon>Streptomyces aurantiacus group</taxon>
    </lineage>
</organism>
<evidence type="ECO:0000256" key="2">
    <source>
        <dbReference type="ARBA" id="ARBA00022679"/>
    </source>
</evidence>
<comment type="caution">
    <text evidence="6">The sequence shown here is derived from an EMBL/GenBank/DDBJ whole genome shotgun (WGS) entry which is preliminary data.</text>
</comment>
<dbReference type="InterPro" id="IPR029063">
    <property type="entry name" value="SAM-dependent_MTases_sf"/>
</dbReference>
<dbReference type="PIRSF" id="PIRSF005739">
    <property type="entry name" value="O-mtase"/>
    <property type="match status" value="1"/>
</dbReference>
<name>A0ABT6LPK0_9ACTN</name>
<keyword evidence="2 6" id="KW-0808">Transferase</keyword>
<evidence type="ECO:0000256" key="1">
    <source>
        <dbReference type="ARBA" id="ARBA00022603"/>
    </source>
</evidence>
<dbReference type="Proteomes" id="UP001160499">
    <property type="component" value="Unassembled WGS sequence"/>
</dbReference>
<dbReference type="InterPro" id="IPR001077">
    <property type="entry name" value="COMT_C"/>
</dbReference>
<dbReference type="InterPro" id="IPR016461">
    <property type="entry name" value="COMT-like"/>
</dbReference>
<dbReference type="InterPro" id="IPR036390">
    <property type="entry name" value="WH_DNA-bd_sf"/>
</dbReference>
<evidence type="ECO:0000313" key="7">
    <source>
        <dbReference type="Proteomes" id="UP001160499"/>
    </source>
</evidence>